<evidence type="ECO:0000256" key="3">
    <source>
        <dbReference type="ARBA" id="ARBA00022692"/>
    </source>
</evidence>
<dbReference type="Pfam" id="PF02096">
    <property type="entry name" value="60KD_IMP"/>
    <property type="match status" value="1"/>
</dbReference>
<evidence type="ECO:0000256" key="1">
    <source>
        <dbReference type="ARBA" id="ARBA00004141"/>
    </source>
</evidence>
<proteinExistence type="inferred from homology"/>
<dbReference type="GO" id="GO:0051205">
    <property type="term" value="P:protein insertion into membrane"/>
    <property type="evidence" value="ECO:0007669"/>
    <property type="project" value="TreeGrafter"/>
</dbReference>
<comment type="similarity">
    <text evidence="2">Belongs to the OXA1/ALB3/YidC (TC 2.A.9.2) family.</text>
</comment>
<accession>A0A7I8L729</accession>
<dbReference type="InterPro" id="IPR047196">
    <property type="entry name" value="YidC_ALB_C"/>
</dbReference>
<dbReference type="PANTHER" id="PTHR12428">
    <property type="entry name" value="OXA1"/>
    <property type="match status" value="1"/>
</dbReference>
<evidence type="ECO:0000256" key="7">
    <source>
        <dbReference type="SAM" id="MobiDB-lite"/>
    </source>
</evidence>
<dbReference type="GO" id="GO:0009535">
    <property type="term" value="C:chloroplast thylakoid membrane"/>
    <property type="evidence" value="ECO:0007669"/>
    <property type="project" value="TreeGrafter"/>
</dbReference>
<organism evidence="9 10">
    <name type="scientific">Spirodela intermedia</name>
    <name type="common">Intermediate duckweed</name>
    <dbReference type="NCBI Taxonomy" id="51605"/>
    <lineage>
        <taxon>Eukaryota</taxon>
        <taxon>Viridiplantae</taxon>
        <taxon>Streptophyta</taxon>
        <taxon>Embryophyta</taxon>
        <taxon>Tracheophyta</taxon>
        <taxon>Spermatophyta</taxon>
        <taxon>Magnoliopsida</taxon>
        <taxon>Liliopsida</taxon>
        <taxon>Araceae</taxon>
        <taxon>Lemnoideae</taxon>
        <taxon>Spirodela</taxon>
    </lineage>
</organism>
<dbReference type="Proteomes" id="UP000663760">
    <property type="component" value="Chromosome 11"/>
</dbReference>
<keyword evidence="10" id="KW-1185">Reference proteome</keyword>
<evidence type="ECO:0000313" key="9">
    <source>
        <dbReference type="EMBL" id="CAA7405065.1"/>
    </source>
</evidence>
<gene>
    <name evidence="9" type="ORF">SI8410_11015743</name>
</gene>
<keyword evidence="3 6" id="KW-0812">Transmembrane</keyword>
<dbReference type="CDD" id="cd20070">
    <property type="entry name" value="5TM_YidC_Alb3"/>
    <property type="match status" value="1"/>
</dbReference>
<reference evidence="9" key="1">
    <citation type="submission" date="2020-02" db="EMBL/GenBank/DDBJ databases">
        <authorList>
            <person name="Scholz U."/>
            <person name="Mascher M."/>
            <person name="Fiebig A."/>
        </authorList>
    </citation>
    <scope>NUCLEOTIDE SEQUENCE</scope>
</reference>
<dbReference type="PANTHER" id="PTHR12428:SF14">
    <property type="entry name" value="ALBINO3-LIKE PROTEIN 1, CHLOROPLASTIC"/>
    <property type="match status" value="1"/>
</dbReference>
<dbReference type="AlphaFoldDB" id="A0A7I8L729"/>
<dbReference type="OrthoDB" id="2148490at2759"/>
<keyword evidence="5" id="KW-0472">Membrane</keyword>
<dbReference type="NCBIfam" id="TIGR03592">
    <property type="entry name" value="yidC_oxa1_cterm"/>
    <property type="match status" value="1"/>
</dbReference>
<evidence type="ECO:0000313" key="10">
    <source>
        <dbReference type="Proteomes" id="UP000663760"/>
    </source>
</evidence>
<comment type="similarity">
    <text evidence="6">Belongs to the OXA1/ALB3/YidC family.</text>
</comment>
<dbReference type="GO" id="GO:0010027">
    <property type="term" value="P:thylakoid membrane organization"/>
    <property type="evidence" value="ECO:0007669"/>
    <property type="project" value="TreeGrafter"/>
</dbReference>
<feature type="region of interest" description="Disordered" evidence="7">
    <location>
        <begin position="382"/>
        <end position="457"/>
    </location>
</feature>
<evidence type="ECO:0000256" key="4">
    <source>
        <dbReference type="ARBA" id="ARBA00022989"/>
    </source>
</evidence>
<evidence type="ECO:0000256" key="6">
    <source>
        <dbReference type="RuleBase" id="RU003945"/>
    </source>
</evidence>
<evidence type="ECO:0000259" key="8">
    <source>
        <dbReference type="Pfam" id="PF02096"/>
    </source>
</evidence>
<dbReference type="InterPro" id="IPR001708">
    <property type="entry name" value="YidC/ALB3/OXA1/COX18"/>
</dbReference>
<evidence type="ECO:0000256" key="2">
    <source>
        <dbReference type="ARBA" id="ARBA00010583"/>
    </source>
</evidence>
<dbReference type="InterPro" id="IPR028055">
    <property type="entry name" value="YidC/Oxa/ALB_C"/>
</dbReference>
<name>A0A7I8L729_SPIIN</name>
<feature type="domain" description="Membrane insertase YidC/Oxa/ALB C-terminal" evidence="8">
    <location>
        <begin position="134"/>
        <end position="348"/>
    </location>
</feature>
<feature type="compositionally biased region" description="Basic and acidic residues" evidence="7">
    <location>
        <begin position="398"/>
        <end position="435"/>
    </location>
</feature>
<sequence length="485" mass="53325">MAGLLCYHPHLFHTCSRGNSSSVVPLRSSSPCLAPRRSVLSRRGSVVARLGPPAFLGFEGAEDWGRELLGRAEGFLYTVADAAVNSASDASTAAGATVEAAKQRDWLSGITDYMEFILKVLKDGLSSLNVPYSYGFAIILLTVLVKAATFPLTKRQVESSLAMRSLQPQVKAIQERFAGDQEKIQLETARLYKLAGVNPFAGCLPTLATIPVWIGLYRALSNVANEGLLTEGFFWIPSLSGPITIASRQSGTGTSWLFPFVDGHPPLGWSDTIAYLVLPVLLVFSQYASAQILQPTQANDPNQSSAQAVTKILPLMIGYFALSVPSGLSLYWFTNNILSIGQQIWLQKLGGAKNPVKGFSDKIVREQPQSVQKPKRLIDSNKFNSTFDLKPEPTGPRPGERFKKLKEQEARRKQEQEERRRAEEAAKAHFLESKEPNTNSVQMDNKEQVKISGSRPSDVLHNNTPLVHILFSHALWASHEEFCSS</sequence>
<keyword evidence="4" id="KW-1133">Transmembrane helix</keyword>
<dbReference type="EMBL" id="LR746274">
    <property type="protein sequence ID" value="CAA7405065.1"/>
    <property type="molecule type" value="Genomic_DNA"/>
</dbReference>
<protein>
    <recommendedName>
        <fullName evidence="8">Membrane insertase YidC/Oxa/ALB C-terminal domain-containing protein</fullName>
    </recommendedName>
</protein>
<comment type="subcellular location">
    <subcellularLocation>
        <location evidence="1 6">Membrane</location>
        <topology evidence="1 6">Multi-pass membrane protein</topology>
    </subcellularLocation>
</comment>
<dbReference type="GO" id="GO:0032977">
    <property type="term" value="F:membrane insertase activity"/>
    <property type="evidence" value="ECO:0007669"/>
    <property type="project" value="InterPro"/>
</dbReference>
<dbReference type="GO" id="GO:0072598">
    <property type="term" value="P:protein localization to chloroplast"/>
    <property type="evidence" value="ECO:0007669"/>
    <property type="project" value="TreeGrafter"/>
</dbReference>
<evidence type="ECO:0000256" key="5">
    <source>
        <dbReference type="ARBA" id="ARBA00023136"/>
    </source>
</evidence>